<proteinExistence type="predicted"/>
<organism evidence="2 3">
    <name type="scientific">Facklamia miroungae</name>
    <dbReference type="NCBI Taxonomy" id="120956"/>
    <lineage>
        <taxon>Bacteria</taxon>
        <taxon>Bacillati</taxon>
        <taxon>Bacillota</taxon>
        <taxon>Bacilli</taxon>
        <taxon>Lactobacillales</taxon>
        <taxon>Aerococcaceae</taxon>
        <taxon>Facklamia</taxon>
    </lineage>
</organism>
<name>A0A1G7RKB8_9LACT</name>
<dbReference type="GO" id="GO:0016747">
    <property type="term" value="F:acyltransferase activity, transferring groups other than amino-acyl groups"/>
    <property type="evidence" value="ECO:0007669"/>
    <property type="project" value="InterPro"/>
</dbReference>
<dbReference type="Gene3D" id="3.40.630.30">
    <property type="match status" value="1"/>
</dbReference>
<dbReference type="SUPFAM" id="SSF55729">
    <property type="entry name" value="Acyl-CoA N-acyltransferases (Nat)"/>
    <property type="match status" value="1"/>
</dbReference>
<evidence type="ECO:0000313" key="3">
    <source>
        <dbReference type="Proteomes" id="UP000199708"/>
    </source>
</evidence>
<dbReference type="STRING" id="120956.SAMN05421791_10373"/>
<keyword evidence="2" id="KW-0808">Transferase</keyword>
<evidence type="ECO:0000313" key="2">
    <source>
        <dbReference type="EMBL" id="SDG11188.1"/>
    </source>
</evidence>
<dbReference type="EMBL" id="FNCK01000003">
    <property type="protein sequence ID" value="SDG11188.1"/>
    <property type="molecule type" value="Genomic_DNA"/>
</dbReference>
<dbReference type="PROSITE" id="PS51186">
    <property type="entry name" value="GNAT"/>
    <property type="match status" value="1"/>
</dbReference>
<dbReference type="RefSeq" id="WP_245694808.1">
    <property type="nucleotide sequence ID" value="NZ_FNCK01000003.1"/>
</dbReference>
<dbReference type="InterPro" id="IPR016181">
    <property type="entry name" value="Acyl_CoA_acyltransferase"/>
</dbReference>
<dbReference type="InterPro" id="IPR000182">
    <property type="entry name" value="GNAT_dom"/>
</dbReference>
<keyword evidence="3" id="KW-1185">Reference proteome</keyword>
<dbReference type="AlphaFoldDB" id="A0A1G7RKB8"/>
<protein>
    <submittedName>
        <fullName evidence="2">Protein N-acetyltransferase, RimJ/RimL family</fullName>
    </submittedName>
</protein>
<dbReference type="Proteomes" id="UP000199708">
    <property type="component" value="Unassembled WGS sequence"/>
</dbReference>
<evidence type="ECO:0000259" key="1">
    <source>
        <dbReference type="PROSITE" id="PS51186"/>
    </source>
</evidence>
<reference evidence="2 3" key="1">
    <citation type="submission" date="2016-10" db="EMBL/GenBank/DDBJ databases">
        <authorList>
            <person name="de Groot N.N."/>
        </authorList>
    </citation>
    <scope>NUCLEOTIDE SEQUENCE [LARGE SCALE GENOMIC DNA]</scope>
    <source>
        <strain evidence="2 3">ATCC BAA-466</strain>
    </source>
</reference>
<sequence>MIQNRKENLWRIRRVESRDIEKLQPLYDEARAFQLSTGNLSQWEDGYPGRQVILQDFKAGYSYLLEDIANGDLLAVMALIPGADPTYSEIQGQWLNEKNYVTIHRLAARPSIKGGGQELLKWAMANYANIRIDTHNANQPMKHVLMKLGFQYCGVIKLLNGDPRDAYQYYRKKEIEC</sequence>
<gene>
    <name evidence="2" type="ORF">SAMN05421791_10373</name>
</gene>
<feature type="domain" description="N-acetyltransferase" evidence="1">
    <location>
        <begin position="10"/>
        <end position="176"/>
    </location>
</feature>
<accession>A0A1G7RKB8</accession>